<dbReference type="Pfam" id="PF11836">
    <property type="entry name" value="Phage_TAC_11"/>
    <property type="match status" value="1"/>
</dbReference>
<dbReference type="EMBL" id="BK015171">
    <property type="protein sequence ID" value="DAD93994.1"/>
    <property type="molecule type" value="Genomic_DNA"/>
</dbReference>
<protein>
    <submittedName>
        <fullName evidence="1">Tail assembly chaperone protein</fullName>
    </submittedName>
</protein>
<proteinExistence type="predicted"/>
<dbReference type="InterPro" id="IPR021791">
    <property type="entry name" value="Phage_TAC_11"/>
</dbReference>
<accession>A0A8S5NI54</accession>
<organism evidence="1">
    <name type="scientific">Siphoviridae sp. ctgu013</name>
    <dbReference type="NCBI Taxonomy" id="2826421"/>
    <lineage>
        <taxon>Viruses</taxon>
        <taxon>Duplodnaviria</taxon>
        <taxon>Heunggongvirae</taxon>
        <taxon>Uroviricota</taxon>
        <taxon>Caudoviricetes</taxon>
    </lineage>
</organism>
<reference evidence="1" key="1">
    <citation type="journal article" date="2021" name="Proc. Natl. Acad. Sci. U.S.A.">
        <title>A Catalog of Tens of Thousands of Viruses from Human Metagenomes Reveals Hidden Associations with Chronic Diseases.</title>
        <authorList>
            <person name="Tisza M.J."/>
            <person name="Buck C.B."/>
        </authorList>
    </citation>
    <scope>NUCLEOTIDE SEQUENCE</scope>
    <source>
        <strain evidence="1">Ctgu013</strain>
    </source>
</reference>
<sequence length="117" mass="12731">MILEADEKMKIGGKEYKVRFTVKSIFNLEKELGESLLVTLGRLQNGAAIPLHTVYSLLRWGLAGGGTVLSDDELDNLFTQLMAEGKFTSASVTLFKAIAKSGAIGDPKKIMAVRKKT</sequence>
<evidence type="ECO:0000313" key="1">
    <source>
        <dbReference type="EMBL" id="DAD93994.1"/>
    </source>
</evidence>
<name>A0A8S5NI54_9CAUD</name>